<dbReference type="Pfam" id="PF07690">
    <property type="entry name" value="MFS_1"/>
    <property type="match status" value="1"/>
</dbReference>
<keyword evidence="3" id="KW-0813">Transport</keyword>
<dbReference type="PROSITE" id="PS50850">
    <property type="entry name" value="MFS"/>
    <property type="match status" value="1"/>
</dbReference>
<dbReference type="GO" id="GO:0005886">
    <property type="term" value="C:plasma membrane"/>
    <property type="evidence" value="ECO:0007669"/>
    <property type="project" value="TreeGrafter"/>
</dbReference>
<feature type="region of interest" description="Disordered" evidence="7">
    <location>
        <begin position="1"/>
        <end position="46"/>
    </location>
</feature>
<gene>
    <name evidence="10" type="ORF">K432DRAFT_428164</name>
</gene>
<dbReference type="EMBL" id="KV745144">
    <property type="protein sequence ID" value="OCK77225.1"/>
    <property type="molecule type" value="Genomic_DNA"/>
</dbReference>
<feature type="transmembrane region" description="Helical" evidence="8">
    <location>
        <begin position="54"/>
        <end position="72"/>
    </location>
</feature>
<feature type="transmembrane region" description="Helical" evidence="8">
    <location>
        <begin position="524"/>
        <end position="549"/>
    </location>
</feature>
<dbReference type="OrthoDB" id="10021397at2759"/>
<evidence type="ECO:0000256" key="5">
    <source>
        <dbReference type="ARBA" id="ARBA00022989"/>
    </source>
</evidence>
<feature type="transmembrane region" description="Helical" evidence="8">
    <location>
        <begin position="392"/>
        <end position="411"/>
    </location>
</feature>
<feature type="transmembrane region" description="Helical" evidence="8">
    <location>
        <begin position="285"/>
        <end position="304"/>
    </location>
</feature>
<organism evidence="10 11">
    <name type="scientific">Lepidopterella palustris CBS 459.81</name>
    <dbReference type="NCBI Taxonomy" id="1314670"/>
    <lineage>
        <taxon>Eukaryota</taxon>
        <taxon>Fungi</taxon>
        <taxon>Dikarya</taxon>
        <taxon>Ascomycota</taxon>
        <taxon>Pezizomycotina</taxon>
        <taxon>Dothideomycetes</taxon>
        <taxon>Pleosporomycetidae</taxon>
        <taxon>Mytilinidiales</taxon>
        <taxon>Argynnaceae</taxon>
        <taxon>Lepidopterella</taxon>
    </lineage>
</organism>
<comment type="subcellular location">
    <subcellularLocation>
        <location evidence="1">Membrane</location>
        <topology evidence="1">Multi-pass membrane protein</topology>
    </subcellularLocation>
</comment>
<evidence type="ECO:0000313" key="11">
    <source>
        <dbReference type="Proteomes" id="UP000250266"/>
    </source>
</evidence>
<feature type="transmembrane region" description="Helical" evidence="8">
    <location>
        <begin position="365"/>
        <end position="385"/>
    </location>
</feature>
<dbReference type="InterPro" id="IPR020846">
    <property type="entry name" value="MFS_dom"/>
</dbReference>
<protein>
    <submittedName>
        <fullName evidence="10">MFS general substrate transporter</fullName>
    </submittedName>
</protein>
<feature type="transmembrane region" description="Helical" evidence="8">
    <location>
        <begin position="94"/>
        <end position="116"/>
    </location>
</feature>
<reference evidence="10 11" key="1">
    <citation type="journal article" date="2016" name="Nat. Commun.">
        <title>Ectomycorrhizal ecology is imprinted in the genome of the dominant symbiotic fungus Cenococcum geophilum.</title>
        <authorList>
            <consortium name="DOE Joint Genome Institute"/>
            <person name="Peter M."/>
            <person name="Kohler A."/>
            <person name="Ohm R.A."/>
            <person name="Kuo A."/>
            <person name="Krutzmann J."/>
            <person name="Morin E."/>
            <person name="Arend M."/>
            <person name="Barry K.W."/>
            <person name="Binder M."/>
            <person name="Choi C."/>
            <person name="Clum A."/>
            <person name="Copeland A."/>
            <person name="Grisel N."/>
            <person name="Haridas S."/>
            <person name="Kipfer T."/>
            <person name="LaButti K."/>
            <person name="Lindquist E."/>
            <person name="Lipzen A."/>
            <person name="Maire R."/>
            <person name="Meier B."/>
            <person name="Mihaltcheva S."/>
            <person name="Molinier V."/>
            <person name="Murat C."/>
            <person name="Poggeler S."/>
            <person name="Quandt C.A."/>
            <person name="Sperisen C."/>
            <person name="Tritt A."/>
            <person name="Tisserant E."/>
            <person name="Crous P.W."/>
            <person name="Henrissat B."/>
            <person name="Nehls U."/>
            <person name="Egli S."/>
            <person name="Spatafora J.W."/>
            <person name="Grigoriev I.V."/>
            <person name="Martin F.M."/>
        </authorList>
    </citation>
    <scope>NUCLEOTIDE SEQUENCE [LARGE SCALE GENOMIC DNA]</scope>
    <source>
        <strain evidence="10 11">CBS 459.81</strain>
    </source>
</reference>
<evidence type="ECO:0000256" key="7">
    <source>
        <dbReference type="SAM" id="MobiDB-lite"/>
    </source>
</evidence>
<feature type="transmembrane region" description="Helical" evidence="8">
    <location>
        <begin position="253"/>
        <end position="273"/>
    </location>
</feature>
<feature type="transmembrane region" description="Helical" evidence="8">
    <location>
        <begin position="325"/>
        <end position="345"/>
    </location>
</feature>
<dbReference type="GO" id="GO:0022857">
    <property type="term" value="F:transmembrane transporter activity"/>
    <property type="evidence" value="ECO:0007669"/>
    <property type="project" value="InterPro"/>
</dbReference>
<evidence type="ECO:0000256" key="3">
    <source>
        <dbReference type="ARBA" id="ARBA00022448"/>
    </source>
</evidence>
<dbReference type="AlphaFoldDB" id="A0A8E2JC66"/>
<evidence type="ECO:0000256" key="8">
    <source>
        <dbReference type="SAM" id="Phobius"/>
    </source>
</evidence>
<dbReference type="InterPro" id="IPR036259">
    <property type="entry name" value="MFS_trans_sf"/>
</dbReference>
<evidence type="ECO:0000256" key="1">
    <source>
        <dbReference type="ARBA" id="ARBA00004141"/>
    </source>
</evidence>
<dbReference type="InterPro" id="IPR011701">
    <property type="entry name" value="MFS"/>
</dbReference>
<keyword evidence="11" id="KW-1185">Reference proteome</keyword>
<dbReference type="PANTHER" id="PTHR23501:SF12">
    <property type="entry name" value="MAJOR FACILITATOR SUPERFAMILY (MFS) PROFILE DOMAIN-CONTAINING PROTEIN-RELATED"/>
    <property type="match status" value="1"/>
</dbReference>
<evidence type="ECO:0000313" key="10">
    <source>
        <dbReference type="EMBL" id="OCK77225.1"/>
    </source>
</evidence>
<proteinExistence type="inferred from homology"/>
<dbReference type="SUPFAM" id="SSF103473">
    <property type="entry name" value="MFS general substrate transporter"/>
    <property type="match status" value="1"/>
</dbReference>
<accession>A0A8E2JC66</accession>
<feature type="compositionally biased region" description="Polar residues" evidence="7">
    <location>
        <begin position="32"/>
        <end position="44"/>
    </location>
</feature>
<feature type="transmembrane region" description="Helical" evidence="8">
    <location>
        <begin position="123"/>
        <end position="143"/>
    </location>
</feature>
<evidence type="ECO:0000256" key="6">
    <source>
        <dbReference type="ARBA" id="ARBA00023136"/>
    </source>
</evidence>
<keyword evidence="4 8" id="KW-0812">Transmembrane</keyword>
<feature type="transmembrane region" description="Helical" evidence="8">
    <location>
        <begin position="149"/>
        <end position="170"/>
    </location>
</feature>
<evidence type="ECO:0000256" key="4">
    <source>
        <dbReference type="ARBA" id="ARBA00022692"/>
    </source>
</evidence>
<dbReference type="PANTHER" id="PTHR23501">
    <property type="entry name" value="MAJOR FACILITATOR SUPERFAMILY"/>
    <property type="match status" value="1"/>
</dbReference>
<feature type="compositionally biased region" description="Basic and acidic residues" evidence="7">
    <location>
        <begin position="18"/>
        <end position="30"/>
    </location>
</feature>
<feature type="domain" description="Major facilitator superfamily (MFS) profile" evidence="9">
    <location>
        <begin position="59"/>
        <end position="542"/>
    </location>
</feature>
<feature type="transmembrane region" description="Helical" evidence="8">
    <location>
        <begin position="213"/>
        <end position="232"/>
    </location>
</feature>
<feature type="transmembrane region" description="Helical" evidence="8">
    <location>
        <begin position="182"/>
        <end position="201"/>
    </location>
</feature>
<comment type="similarity">
    <text evidence="2">Belongs to the major facilitator superfamily. TCR/Tet family.</text>
</comment>
<dbReference type="Proteomes" id="UP000250266">
    <property type="component" value="Unassembled WGS sequence"/>
</dbReference>
<dbReference type="Gene3D" id="1.20.1250.20">
    <property type="entry name" value="MFS general substrate transporter like domains"/>
    <property type="match status" value="1"/>
</dbReference>
<evidence type="ECO:0000259" key="9">
    <source>
        <dbReference type="PROSITE" id="PS50850"/>
    </source>
</evidence>
<sequence length="563" mass="60590">MTSVTSLPASEQEGARTSPEDPEKLEDPEKATLSTDPSETSLPNNKRVEQPTKINWLLTCVGLYLGALLYGLDTTVAATVQASVYEELGNLQKLPWVGIGFPLGSVAVILLIGKLYDTFEIKWLIIGSVTLFEAGSALCGAAPTSNALIVGRVIAGMGGAGMYIGALNYISIFTTSMQRPIYNALIGLCWGTGAILGPVVGGAFSDSSAKWRWAFYINLPLAAVVSPLYFLNFPRYNPQPEHTALEKFKQIDWLGAFLNASTFVLFILILSFQGPIWRWAAPGSIVLWVLFGLSLISYGLQQTFSILTSPERRLFPIDFLARRTLLLMFFATSSAAAATSVTLYYVPLFFQFTKGDNALEACVRLLPFIVPFVFFVMFSGGLLPVVERYAPWYFPAGVLMIVGGALMYKVSPNTYTAAIYGFEILIAIGTGLVFQTGYAVVAAKVPAHRVAASIGFINIAQIGSICITLAIAGSIFGNLGFVKLEHVLTGYGFTDSELRSALAGSFSPVFQHGDARARKLAIEAVVSTMGTSFALVFVAGAVTLVSAFCMRWEKLGLQTTAGG</sequence>
<name>A0A8E2JC66_9PEZI</name>
<keyword evidence="6 8" id="KW-0472">Membrane</keyword>
<feature type="transmembrane region" description="Helical" evidence="8">
    <location>
        <begin position="453"/>
        <end position="476"/>
    </location>
</feature>
<keyword evidence="5 8" id="KW-1133">Transmembrane helix</keyword>
<evidence type="ECO:0000256" key="2">
    <source>
        <dbReference type="ARBA" id="ARBA00007520"/>
    </source>
</evidence>
<feature type="transmembrane region" description="Helical" evidence="8">
    <location>
        <begin position="417"/>
        <end position="441"/>
    </location>
</feature>